<dbReference type="EMBL" id="BGZK01000140">
    <property type="protein sequence ID" value="GBP22471.1"/>
    <property type="molecule type" value="Genomic_DNA"/>
</dbReference>
<comment type="caution">
    <text evidence="1">The sequence shown here is derived from an EMBL/GenBank/DDBJ whole genome shotgun (WGS) entry which is preliminary data.</text>
</comment>
<reference evidence="1 2" key="1">
    <citation type="journal article" date="2019" name="Commun. Biol.">
        <title>The bagworm genome reveals a unique fibroin gene that provides high tensile strength.</title>
        <authorList>
            <person name="Kono N."/>
            <person name="Nakamura H."/>
            <person name="Ohtoshi R."/>
            <person name="Tomita M."/>
            <person name="Numata K."/>
            <person name="Arakawa K."/>
        </authorList>
    </citation>
    <scope>NUCLEOTIDE SEQUENCE [LARGE SCALE GENOMIC DNA]</scope>
</reference>
<gene>
    <name evidence="1" type="ORF">EVAR_78647_1</name>
</gene>
<organism evidence="1 2">
    <name type="scientific">Eumeta variegata</name>
    <name type="common">Bagworm moth</name>
    <name type="synonym">Eumeta japonica</name>
    <dbReference type="NCBI Taxonomy" id="151549"/>
    <lineage>
        <taxon>Eukaryota</taxon>
        <taxon>Metazoa</taxon>
        <taxon>Ecdysozoa</taxon>
        <taxon>Arthropoda</taxon>
        <taxon>Hexapoda</taxon>
        <taxon>Insecta</taxon>
        <taxon>Pterygota</taxon>
        <taxon>Neoptera</taxon>
        <taxon>Endopterygota</taxon>
        <taxon>Lepidoptera</taxon>
        <taxon>Glossata</taxon>
        <taxon>Ditrysia</taxon>
        <taxon>Tineoidea</taxon>
        <taxon>Psychidae</taxon>
        <taxon>Oiketicinae</taxon>
        <taxon>Eumeta</taxon>
    </lineage>
</organism>
<dbReference type="AlphaFoldDB" id="A0A4C1U801"/>
<name>A0A4C1U801_EUMVA</name>
<sequence length="116" mass="13207">MRKGWGRRRKTYYGPSVRRRAGVADSRGLRTSCTAWICDGESKRYDTSSKTRPFRHSDAVSVSLPYGCLLSEHLGIGGHVKFTVRTRNFGRDSGRRGKRTGLMTFTSRNDWVDPYS</sequence>
<accession>A0A4C1U801</accession>
<evidence type="ECO:0000313" key="2">
    <source>
        <dbReference type="Proteomes" id="UP000299102"/>
    </source>
</evidence>
<dbReference type="Proteomes" id="UP000299102">
    <property type="component" value="Unassembled WGS sequence"/>
</dbReference>
<proteinExistence type="predicted"/>
<protein>
    <submittedName>
        <fullName evidence="1">Uncharacterized protein</fullName>
    </submittedName>
</protein>
<keyword evidence="2" id="KW-1185">Reference proteome</keyword>
<evidence type="ECO:0000313" key="1">
    <source>
        <dbReference type="EMBL" id="GBP22471.1"/>
    </source>
</evidence>